<evidence type="ECO:0000256" key="2">
    <source>
        <dbReference type="ARBA" id="ARBA00013136"/>
    </source>
</evidence>
<dbReference type="InterPro" id="IPR036318">
    <property type="entry name" value="FAD-bd_PCMH-like_sf"/>
</dbReference>
<evidence type="ECO:0000259" key="5">
    <source>
        <dbReference type="PROSITE" id="PS51387"/>
    </source>
</evidence>
<dbReference type="PROSITE" id="PS51387">
    <property type="entry name" value="FAD_PCMH"/>
    <property type="match status" value="1"/>
</dbReference>
<evidence type="ECO:0000313" key="6">
    <source>
        <dbReference type="EMBL" id="CAG8599168.1"/>
    </source>
</evidence>
<dbReference type="GO" id="GO:0003885">
    <property type="term" value="F:D-arabinono-1,4-lactone oxidase activity"/>
    <property type="evidence" value="ECO:0007669"/>
    <property type="project" value="UniProtKB-EC"/>
</dbReference>
<dbReference type="InterPro" id="IPR010031">
    <property type="entry name" value="FAD_lactone_oxidase-like"/>
</dbReference>
<dbReference type="InterPro" id="IPR007173">
    <property type="entry name" value="ALO_C"/>
</dbReference>
<organism evidence="6 7">
    <name type="scientific">Acaulospora morrowiae</name>
    <dbReference type="NCBI Taxonomy" id="94023"/>
    <lineage>
        <taxon>Eukaryota</taxon>
        <taxon>Fungi</taxon>
        <taxon>Fungi incertae sedis</taxon>
        <taxon>Mucoromycota</taxon>
        <taxon>Glomeromycotina</taxon>
        <taxon>Glomeromycetes</taxon>
        <taxon>Diversisporales</taxon>
        <taxon>Acaulosporaceae</taxon>
        <taxon>Acaulospora</taxon>
    </lineage>
</organism>
<gene>
    <name evidence="6" type="ORF">AMORRO_LOCUS7706</name>
</gene>
<dbReference type="Gene3D" id="3.30.70.2520">
    <property type="match status" value="1"/>
</dbReference>
<dbReference type="InterPro" id="IPR016166">
    <property type="entry name" value="FAD-bd_PCMH"/>
</dbReference>
<dbReference type="EMBL" id="CAJVPV010006018">
    <property type="protein sequence ID" value="CAG8599168.1"/>
    <property type="molecule type" value="Genomic_DNA"/>
</dbReference>
<evidence type="ECO:0000313" key="7">
    <source>
        <dbReference type="Proteomes" id="UP000789342"/>
    </source>
</evidence>
<feature type="domain" description="FAD-binding PCMH-type" evidence="5">
    <location>
        <begin position="66"/>
        <end position="272"/>
    </location>
</feature>
<dbReference type="Gene3D" id="3.30.43.10">
    <property type="entry name" value="Uridine Diphospho-n-acetylenolpyruvylglucosamine Reductase, domain 2"/>
    <property type="match status" value="1"/>
</dbReference>
<dbReference type="GO" id="GO:0071949">
    <property type="term" value="F:FAD binding"/>
    <property type="evidence" value="ECO:0007669"/>
    <property type="project" value="InterPro"/>
</dbReference>
<dbReference type="Pfam" id="PF04030">
    <property type="entry name" value="ALO"/>
    <property type="match status" value="1"/>
</dbReference>
<reference evidence="6" key="1">
    <citation type="submission" date="2021-06" db="EMBL/GenBank/DDBJ databases">
        <authorList>
            <person name="Kallberg Y."/>
            <person name="Tangrot J."/>
            <person name="Rosling A."/>
        </authorList>
    </citation>
    <scope>NUCLEOTIDE SEQUENCE</scope>
    <source>
        <strain evidence="6">CL551</strain>
    </source>
</reference>
<dbReference type="Proteomes" id="UP000789342">
    <property type="component" value="Unassembled WGS sequence"/>
</dbReference>
<dbReference type="PANTHER" id="PTHR43762:SF1">
    <property type="entry name" value="D-ARABINONO-1,4-LACTONE OXIDASE"/>
    <property type="match status" value="1"/>
</dbReference>
<keyword evidence="3" id="KW-0560">Oxidoreductase</keyword>
<name>A0A9N9GBV5_9GLOM</name>
<protein>
    <recommendedName>
        <fullName evidence="2">D-arabinono-1,4-lactone oxidase</fullName>
        <ecNumber evidence="2">1.1.3.37</ecNumber>
    </recommendedName>
    <alternativeName>
        <fullName evidence="4">L-galactono-gamma-lactone oxidase</fullName>
    </alternativeName>
</protein>
<evidence type="ECO:0000256" key="1">
    <source>
        <dbReference type="ARBA" id="ARBA00005083"/>
    </source>
</evidence>
<dbReference type="GO" id="GO:0016020">
    <property type="term" value="C:membrane"/>
    <property type="evidence" value="ECO:0007669"/>
    <property type="project" value="InterPro"/>
</dbReference>
<accession>A0A9N9GBV5</accession>
<evidence type="ECO:0000256" key="3">
    <source>
        <dbReference type="ARBA" id="ARBA00023002"/>
    </source>
</evidence>
<comment type="pathway">
    <text evidence="1">Cofactor biosynthesis; D-erythroascorbate biosynthesis; dehydro-D-arabinono-1,4-lactone from D-arabinose: step 2/2.</text>
</comment>
<dbReference type="Pfam" id="PF01565">
    <property type="entry name" value="FAD_binding_4"/>
    <property type="match status" value="1"/>
</dbReference>
<evidence type="ECO:0000256" key="4">
    <source>
        <dbReference type="ARBA" id="ARBA00033418"/>
    </source>
</evidence>
<dbReference type="InterPro" id="IPR006094">
    <property type="entry name" value="Oxid_FAD_bind_N"/>
</dbReference>
<dbReference type="InterPro" id="IPR016167">
    <property type="entry name" value="FAD-bd_PCMH_sub1"/>
</dbReference>
<dbReference type="AlphaFoldDB" id="A0A9N9GBV5"/>
<dbReference type="SUPFAM" id="SSF56176">
    <property type="entry name" value="FAD-binding/transporter-associated domain-like"/>
    <property type="match status" value="1"/>
</dbReference>
<sequence length="604" mass="68110">MKLFEDEAREIYDGHDLKELNSIYIKDSIIAKKLEKLIPKAHEHVLKEHKDHTGPQLELATNQLGTIGFKADIEDITSLDQLVEIMKKSAVERKHVKAVGTFSSFGPVTQTNGYLLKTDQYVGISKTDVNVIKEDVQKQAEKDDTVYYDVKCGTQLKDVITTLKKDGRALFNLGGWGGQRIVGLNSTSTHGSGVTLQPLCGAVVSVNMVVPGGKLYRIEPTKGITDSTKFHSQNPNTILIQDDETFNASVVHIGALGVVHYITLITVPLYYIIETREEVTWEHAKSILSQKPYNDNPYLGNRNCEVWISPYTDYVLVSRRNIAAQEDQQKHPKSKANEILGEFLNLPVVAATAKILSIGLGGALFLLLNLFPTTVPFMIESAVKTQYHKDPVVDIYDNVYIFNSGAFINDFKVMAIEFSFPMKDNVFIKAMDAILIKLKYLKKEHNLTINGPASMRFSAASSQYLSMAYSEDNDEPRAYVEMPLLIYDTRIDYFRHLYDPLVSVALEHNGRCHWGQYLSVNLDHKYLIDAYSPKAMKSFCEQIMKFDPDGLMGNELTRKLGLTPDGKWFANAFDDFTTSDKGHVYEFGNGEKFKDKLEKILKIK</sequence>
<dbReference type="OrthoDB" id="610608at2759"/>
<comment type="caution">
    <text evidence="6">The sequence shown here is derived from an EMBL/GenBank/DDBJ whole genome shotgun (WGS) entry which is preliminary data.</text>
</comment>
<keyword evidence="7" id="KW-1185">Reference proteome</keyword>
<dbReference type="PANTHER" id="PTHR43762">
    <property type="entry name" value="L-GULONOLACTONE OXIDASE"/>
    <property type="match status" value="1"/>
</dbReference>
<dbReference type="InterPro" id="IPR016169">
    <property type="entry name" value="FAD-bd_PCMH_sub2"/>
</dbReference>
<dbReference type="EC" id="1.1.3.37" evidence="2"/>
<proteinExistence type="predicted"/>
<dbReference type="Gene3D" id="3.30.465.10">
    <property type="match status" value="1"/>
</dbReference>